<name>A0A9D4PQG0_RHISA</name>
<protein>
    <recommendedName>
        <fullName evidence="4">Peptidase M13 N-terminal domain-containing protein</fullName>
    </recommendedName>
</protein>
<dbReference type="SUPFAM" id="SSF55486">
    <property type="entry name" value="Metalloproteases ('zincins'), catalytic domain"/>
    <property type="match status" value="1"/>
</dbReference>
<dbReference type="Gene3D" id="1.10.1380.10">
    <property type="entry name" value="Neutral endopeptidase , domain2"/>
    <property type="match status" value="1"/>
</dbReference>
<organism evidence="2 3">
    <name type="scientific">Rhipicephalus sanguineus</name>
    <name type="common">Brown dog tick</name>
    <name type="synonym">Ixodes sanguineus</name>
    <dbReference type="NCBI Taxonomy" id="34632"/>
    <lineage>
        <taxon>Eukaryota</taxon>
        <taxon>Metazoa</taxon>
        <taxon>Ecdysozoa</taxon>
        <taxon>Arthropoda</taxon>
        <taxon>Chelicerata</taxon>
        <taxon>Arachnida</taxon>
        <taxon>Acari</taxon>
        <taxon>Parasitiformes</taxon>
        <taxon>Ixodida</taxon>
        <taxon>Ixodoidea</taxon>
        <taxon>Ixodidae</taxon>
        <taxon>Rhipicephalinae</taxon>
        <taxon>Rhipicephalus</taxon>
        <taxon>Rhipicephalus</taxon>
    </lineage>
</organism>
<keyword evidence="1" id="KW-1133">Transmembrane helix</keyword>
<dbReference type="AlphaFoldDB" id="A0A9D4PQG0"/>
<dbReference type="Gene3D" id="3.40.390.10">
    <property type="entry name" value="Collagenase (Catalytic Domain)"/>
    <property type="match status" value="1"/>
</dbReference>
<dbReference type="EMBL" id="JABSTV010001251">
    <property type="protein sequence ID" value="KAH7951120.1"/>
    <property type="molecule type" value="Genomic_DNA"/>
</dbReference>
<evidence type="ECO:0000313" key="2">
    <source>
        <dbReference type="EMBL" id="KAH7951120.1"/>
    </source>
</evidence>
<evidence type="ECO:0000313" key="3">
    <source>
        <dbReference type="Proteomes" id="UP000821837"/>
    </source>
</evidence>
<dbReference type="InterPro" id="IPR042089">
    <property type="entry name" value="Peptidase_M13_dom_2"/>
</dbReference>
<sequence length="272" mass="29383">MADGADRPAPVNSEADCFGNASKDICKRAFFVRFAAALSVALIAALVFLGAYAGQTREKQPSDTKRRSFCCPDDVEEMARYLSTSAVPCDDFFAYVCSNTMDSWHSGTEASLNSRITSAAVTGAIPNIATTFTAGRFLNSFYKTCLEAITLQGESFASSLANALLKEAGNLLKNVDSRNAMAFNTEASLVYSLHSAIRVSYRVNRAVTLQVNAICDPDAAELDDLNATVDVLKRVTNSTTTTEDTVELAGRLCEQFQGEQGPAIVYPIARRY</sequence>
<keyword evidence="1" id="KW-0472">Membrane</keyword>
<keyword evidence="1" id="KW-0812">Transmembrane</keyword>
<dbReference type="GO" id="GO:0008237">
    <property type="term" value="F:metallopeptidase activity"/>
    <property type="evidence" value="ECO:0007669"/>
    <property type="project" value="InterPro"/>
</dbReference>
<reference evidence="2" key="2">
    <citation type="submission" date="2021-09" db="EMBL/GenBank/DDBJ databases">
        <authorList>
            <person name="Jia N."/>
            <person name="Wang J."/>
            <person name="Shi W."/>
            <person name="Du L."/>
            <person name="Sun Y."/>
            <person name="Zhan W."/>
            <person name="Jiang J."/>
            <person name="Wang Q."/>
            <person name="Zhang B."/>
            <person name="Ji P."/>
            <person name="Sakyi L.B."/>
            <person name="Cui X."/>
            <person name="Yuan T."/>
            <person name="Jiang B."/>
            <person name="Yang W."/>
            <person name="Lam T.T.-Y."/>
            <person name="Chang Q."/>
            <person name="Ding S."/>
            <person name="Wang X."/>
            <person name="Zhu J."/>
            <person name="Ruan X."/>
            <person name="Zhao L."/>
            <person name="Wei J."/>
            <person name="Que T."/>
            <person name="Du C."/>
            <person name="Cheng J."/>
            <person name="Dai P."/>
            <person name="Han X."/>
            <person name="Huang E."/>
            <person name="Gao Y."/>
            <person name="Liu J."/>
            <person name="Shao H."/>
            <person name="Ye R."/>
            <person name="Li L."/>
            <person name="Wei W."/>
            <person name="Wang X."/>
            <person name="Wang C."/>
            <person name="Huo Q."/>
            <person name="Li W."/>
            <person name="Guo W."/>
            <person name="Chen H."/>
            <person name="Chen S."/>
            <person name="Zhou L."/>
            <person name="Zhou L."/>
            <person name="Ni X."/>
            <person name="Tian J."/>
            <person name="Zhou Y."/>
            <person name="Sheng Y."/>
            <person name="Liu T."/>
            <person name="Pan Y."/>
            <person name="Xia L."/>
            <person name="Li J."/>
            <person name="Zhao F."/>
            <person name="Cao W."/>
        </authorList>
    </citation>
    <scope>NUCLEOTIDE SEQUENCE</scope>
    <source>
        <strain evidence="2">Rsan-2018</strain>
        <tissue evidence="2">Larvae</tissue>
    </source>
</reference>
<dbReference type="InterPro" id="IPR024079">
    <property type="entry name" value="MetalloPept_cat_dom_sf"/>
</dbReference>
<gene>
    <name evidence="2" type="ORF">HPB52_004835</name>
</gene>
<feature type="transmembrane region" description="Helical" evidence="1">
    <location>
        <begin position="30"/>
        <end position="53"/>
    </location>
</feature>
<dbReference type="Proteomes" id="UP000821837">
    <property type="component" value="Chromosome 5"/>
</dbReference>
<evidence type="ECO:0008006" key="4">
    <source>
        <dbReference type="Google" id="ProtNLM"/>
    </source>
</evidence>
<accession>A0A9D4PQG0</accession>
<comment type="caution">
    <text evidence="2">The sequence shown here is derived from an EMBL/GenBank/DDBJ whole genome shotgun (WGS) entry which is preliminary data.</text>
</comment>
<proteinExistence type="predicted"/>
<keyword evidence="3" id="KW-1185">Reference proteome</keyword>
<evidence type="ECO:0000256" key="1">
    <source>
        <dbReference type="SAM" id="Phobius"/>
    </source>
</evidence>
<reference evidence="2" key="1">
    <citation type="journal article" date="2020" name="Cell">
        <title>Large-Scale Comparative Analyses of Tick Genomes Elucidate Their Genetic Diversity and Vector Capacities.</title>
        <authorList>
            <consortium name="Tick Genome and Microbiome Consortium (TIGMIC)"/>
            <person name="Jia N."/>
            <person name="Wang J."/>
            <person name="Shi W."/>
            <person name="Du L."/>
            <person name="Sun Y."/>
            <person name="Zhan W."/>
            <person name="Jiang J.F."/>
            <person name="Wang Q."/>
            <person name="Zhang B."/>
            <person name="Ji P."/>
            <person name="Bell-Sakyi L."/>
            <person name="Cui X.M."/>
            <person name="Yuan T.T."/>
            <person name="Jiang B.G."/>
            <person name="Yang W.F."/>
            <person name="Lam T.T."/>
            <person name="Chang Q.C."/>
            <person name="Ding S.J."/>
            <person name="Wang X.J."/>
            <person name="Zhu J.G."/>
            <person name="Ruan X.D."/>
            <person name="Zhao L."/>
            <person name="Wei J.T."/>
            <person name="Ye R.Z."/>
            <person name="Que T.C."/>
            <person name="Du C.H."/>
            <person name="Zhou Y.H."/>
            <person name="Cheng J.X."/>
            <person name="Dai P.F."/>
            <person name="Guo W.B."/>
            <person name="Han X.H."/>
            <person name="Huang E.J."/>
            <person name="Li L.F."/>
            <person name="Wei W."/>
            <person name="Gao Y.C."/>
            <person name="Liu J.Z."/>
            <person name="Shao H.Z."/>
            <person name="Wang X."/>
            <person name="Wang C.C."/>
            <person name="Yang T.C."/>
            <person name="Huo Q.B."/>
            <person name="Li W."/>
            <person name="Chen H.Y."/>
            <person name="Chen S.E."/>
            <person name="Zhou L.G."/>
            <person name="Ni X.B."/>
            <person name="Tian J.H."/>
            <person name="Sheng Y."/>
            <person name="Liu T."/>
            <person name="Pan Y.S."/>
            <person name="Xia L.Y."/>
            <person name="Li J."/>
            <person name="Zhao F."/>
            <person name="Cao W.C."/>
        </authorList>
    </citation>
    <scope>NUCLEOTIDE SEQUENCE</scope>
    <source>
        <strain evidence="2">Rsan-2018</strain>
    </source>
</reference>